<organism evidence="1 2">
    <name type="scientific">Beauveria bassiana (strain ARSEF 2860)</name>
    <name type="common">White muscardine disease fungus</name>
    <name type="synonym">Tritirachium shiotae</name>
    <dbReference type="NCBI Taxonomy" id="655819"/>
    <lineage>
        <taxon>Eukaryota</taxon>
        <taxon>Fungi</taxon>
        <taxon>Dikarya</taxon>
        <taxon>Ascomycota</taxon>
        <taxon>Pezizomycotina</taxon>
        <taxon>Sordariomycetes</taxon>
        <taxon>Hypocreomycetidae</taxon>
        <taxon>Hypocreales</taxon>
        <taxon>Cordycipitaceae</taxon>
        <taxon>Beauveria</taxon>
    </lineage>
</organism>
<dbReference type="GeneID" id="19893020"/>
<dbReference type="EMBL" id="JH725229">
    <property type="protein sequence ID" value="EJP61049.1"/>
    <property type="molecule type" value="Genomic_DNA"/>
</dbReference>
<dbReference type="OrthoDB" id="5132307at2759"/>
<dbReference type="Proteomes" id="UP000002762">
    <property type="component" value="Unassembled WGS sequence"/>
</dbReference>
<sequence>MSTEENTSSENSHHDEDIEMLDYFDTIEGLDWNGLPENSAQFQNCKTEAAEAKAQEALPPPLQFCRHFVRSDAIHFFAQTWEPTFTAWFSLLGSTRIAPNLPLTVQRLAGAVRALDSVIEGKAEPFLPPRFGYVQLFDFLESLKSNIQLHNYCGSIDTKPHQTIAAIAYELYRNAQDTPTATGRLRRFRLVGGRWKDAIRSSPLLLLAFSKTAASFAEDPTKADNQTTRILLLKALDDVPDQLKNVCTKLSDIANLEVIGALAKYRAA</sequence>
<reference evidence="1 2" key="1">
    <citation type="journal article" date="2012" name="Sci. Rep.">
        <title>Genomic perspectives on the evolution of fungal entomopathogenicity in Beauveria bassiana.</title>
        <authorList>
            <person name="Xiao G."/>
            <person name="Ying S.H."/>
            <person name="Zheng P."/>
            <person name="Wang Z.L."/>
            <person name="Zhang S."/>
            <person name="Xie X.Q."/>
            <person name="Shang Y."/>
            <person name="St Leger R.J."/>
            <person name="Zhao G.P."/>
            <person name="Wang C."/>
            <person name="Feng M.G."/>
        </authorList>
    </citation>
    <scope>NUCLEOTIDE SEQUENCE [LARGE SCALE GENOMIC DNA]</scope>
    <source>
        <strain evidence="1 2">ARSEF 2860</strain>
    </source>
</reference>
<accession>J4KKU2</accession>
<evidence type="ECO:0000313" key="1">
    <source>
        <dbReference type="EMBL" id="EJP61049.1"/>
    </source>
</evidence>
<protein>
    <submittedName>
        <fullName evidence="1">Uncharacterized protein</fullName>
    </submittedName>
</protein>
<gene>
    <name evidence="1" type="ORF">BBA_10008</name>
</gene>
<dbReference type="AlphaFoldDB" id="J4KKU2"/>
<dbReference type="HOGENOM" id="CLU_086403_0_0_1"/>
<dbReference type="RefSeq" id="XP_008603327.1">
    <property type="nucleotide sequence ID" value="XM_008605105.1"/>
</dbReference>
<name>J4KKU2_BEAB2</name>
<dbReference type="InParanoid" id="J4KKU2"/>
<evidence type="ECO:0000313" key="2">
    <source>
        <dbReference type="Proteomes" id="UP000002762"/>
    </source>
</evidence>
<keyword evidence="2" id="KW-1185">Reference proteome</keyword>
<proteinExistence type="predicted"/>